<protein>
    <submittedName>
        <fullName evidence="1">Uncharacterized protein</fullName>
    </submittedName>
</protein>
<dbReference type="Proteomes" id="UP001222027">
    <property type="component" value="Unassembled WGS sequence"/>
</dbReference>
<evidence type="ECO:0000313" key="1">
    <source>
        <dbReference type="EMBL" id="KAJ8491466.1"/>
    </source>
</evidence>
<gene>
    <name evidence="1" type="ORF">OPV22_013187</name>
</gene>
<accession>A0AAV8R3A6</accession>
<comment type="caution">
    <text evidence="1">The sequence shown here is derived from an EMBL/GenBank/DDBJ whole genome shotgun (WGS) entry which is preliminary data.</text>
</comment>
<proteinExistence type="predicted"/>
<sequence length="100" mass="11432">MVSGTRSEGPDAYPHRPTYRSGWSRLRNRLEFEMDLPPPKEPLAYAGTHGRFLERARRGVADPVGRLSSLRVQFMSLSVPISNFLVDSLVERANEKDLRY</sequence>
<organism evidence="1 2">
    <name type="scientific">Ensete ventricosum</name>
    <name type="common">Abyssinian banana</name>
    <name type="synonym">Musa ensete</name>
    <dbReference type="NCBI Taxonomy" id="4639"/>
    <lineage>
        <taxon>Eukaryota</taxon>
        <taxon>Viridiplantae</taxon>
        <taxon>Streptophyta</taxon>
        <taxon>Embryophyta</taxon>
        <taxon>Tracheophyta</taxon>
        <taxon>Spermatophyta</taxon>
        <taxon>Magnoliopsida</taxon>
        <taxon>Liliopsida</taxon>
        <taxon>Zingiberales</taxon>
        <taxon>Musaceae</taxon>
        <taxon>Ensete</taxon>
    </lineage>
</organism>
<evidence type="ECO:0000313" key="2">
    <source>
        <dbReference type="Proteomes" id="UP001222027"/>
    </source>
</evidence>
<name>A0AAV8R3A6_ENSVE</name>
<keyword evidence="2" id="KW-1185">Reference proteome</keyword>
<reference evidence="1 2" key="1">
    <citation type="submission" date="2022-12" db="EMBL/GenBank/DDBJ databases">
        <title>Chromosome-scale assembly of the Ensete ventricosum genome.</title>
        <authorList>
            <person name="Dussert Y."/>
            <person name="Stocks J."/>
            <person name="Wendawek A."/>
            <person name="Woldeyes F."/>
            <person name="Nichols R.A."/>
            <person name="Borrell J.S."/>
        </authorList>
    </citation>
    <scope>NUCLEOTIDE SEQUENCE [LARGE SCALE GENOMIC DNA]</scope>
    <source>
        <strain evidence="2">cv. Maze</strain>
        <tissue evidence="1">Seeds</tissue>
    </source>
</reference>
<dbReference type="AlphaFoldDB" id="A0AAV8R3A6"/>
<dbReference type="EMBL" id="JAQQAF010000004">
    <property type="protein sequence ID" value="KAJ8491466.1"/>
    <property type="molecule type" value="Genomic_DNA"/>
</dbReference>